<sequence length="180" mass="19884">MTDLIQLPHTGLHVPHDRYTLTDFQQMEMGCGIVYNATLNEGKRCVGVIENQGNGGGTWFFPATAADHRAVHEFAAASRMGGEPLPEEEVLEHLITEHETALKIAECTRRQASLLRGLDAEKEPVVFIAIAAAPDRLARADAPFLPRLARDLKASDPHVNAWQYWSGDQWAPLNLPVIPD</sequence>
<keyword evidence="2" id="KW-1185">Reference proteome</keyword>
<gene>
    <name evidence="1" type="ORF">HNQ79_005889</name>
</gene>
<dbReference type="RefSeq" id="WP_185035913.1">
    <property type="nucleotide sequence ID" value="NZ_BNBN01000015.1"/>
</dbReference>
<proteinExistence type="predicted"/>
<protein>
    <submittedName>
        <fullName evidence="1">Uncharacterized protein</fullName>
    </submittedName>
</protein>
<dbReference type="EMBL" id="JACHEM010000021">
    <property type="protein sequence ID" value="MBB6439377.1"/>
    <property type="molecule type" value="Genomic_DNA"/>
</dbReference>
<organism evidence="1 2">
    <name type="scientific">Streptomyces candidus</name>
    <dbReference type="NCBI Taxonomy" id="67283"/>
    <lineage>
        <taxon>Bacteria</taxon>
        <taxon>Bacillati</taxon>
        <taxon>Actinomycetota</taxon>
        <taxon>Actinomycetes</taxon>
        <taxon>Kitasatosporales</taxon>
        <taxon>Streptomycetaceae</taxon>
        <taxon>Streptomyces</taxon>
    </lineage>
</organism>
<reference evidence="1 2" key="1">
    <citation type="submission" date="2020-08" db="EMBL/GenBank/DDBJ databases">
        <title>Genomic Encyclopedia of Type Strains, Phase IV (KMG-IV): sequencing the most valuable type-strain genomes for metagenomic binning, comparative biology and taxonomic classification.</title>
        <authorList>
            <person name="Goeker M."/>
        </authorList>
    </citation>
    <scope>NUCLEOTIDE SEQUENCE [LARGE SCALE GENOMIC DNA]</scope>
    <source>
        <strain evidence="1 2">DSM 40141</strain>
    </source>
</reference>
<evidence type="ECO:0000313" key="1">
    <source>
        <dbReference type="EMBL" id="MBB6439377.1"/>
    </source>
</evidence>
<comment type="caution">
    <text evidence="1">The sequence shown here is derived from an EMBL/GenBank/DDBJ whole genome shotgun (WGS) entry which is preliminary data.</text>
</comment>
<dbReference type="Proteomes" id="UP000540423">
    <property type="component" value="Unassembled WGS sequence"/>
</dbReference>
<evidence type="ECO:0000313" key="2">
    <source>
        <dbReference type="Proteomes" id="UP000540423"/>
    </source>
</evidence>
<name>A0A7X0LSM5_9ACTN</name>
<dbReference type="AlphaFoldDB" id="A0A7X0LSM5"/>
<accession>A0A7X0LSM5</accession>